<dbReference type="EMBL" id="JACHIF010000001">
    <property type="protein sequence ID" value="MBB5036103.1"/>
    <property type="molecule type" value="Genomic_DNA"/>
</dbReference>
<accession>A0A7W7YH69</accession>
<dbReference type="RefSeq" id="WP_184204553.1">
    <property type="nucleotide sequence ID" value="NZ_JACHIF010000001.1"/>
</dbReference>
<dbReference type="Proteomes" id="UP000534294">
    <property type="component" value="Unassembled WGS sequence"/>
</dbReference>
<evidence type="ECO:0000313" key="1">
    <source>
        <dbReference type="EMBL" id="MBB5036103.1"/>
    </source>
</evidence>
<dbReference type="AlphaFoldDB" id="A0A7W7YH69"/>
<proteinExistence type="predicted"/>
<keyword evidence="2" id="KW-1185">Reference proteome</keyword>
<gene>
    <name evidence="1" type="ORF">HNQ64_000337</name>
</gene>
<comment type="caution">
    <text evidence="1">The sequence shown here is derived from an EMBL/GenBank/DDBJ whole genome shotgun (WGS) entry which is preliminary data.</text>
</comment>
<sequence length="130" mass="14676">MKAKLGWRSVWNSEVRRVAPKYLMPTFTVILTQIIVRDLLHAPWLRRVGKDTRRIHPIEEIIHVRPLPPLTVALGQKVTPRAREAGAMQKNPAGMAPHAHLNTTSAEKAGPMENRRADIAKITWSVRDAP</sequence>
<protein>
    <submittedName>
        <fullName evidence="1">Uncharacterized protein</fullName>
    </submittedName>
</protein>
<reference evidence="1 2" key="1">
    <citation type="submission" date="2020-08" db="EMBL/GenBank/DDBJ databases">
        <title>Genomic Encyclopedia of Type Strains, Phase IV (KMG-IV): sequencing the most valuable type-strain genomes for metagenomic binning, comparative biology and taxonomic classification.</title>
        <authorList>
            <person name="Goeker M."/>
        </authorList>
    </citation>
    <scope>NUCLEOTIDE SEQUENCE [LARGE SCALE GENOMIC DNA]</scope>
    <source>
        <strain evidence="1 2">DSM 12251</strain>
    </source>
</reference>
<evidence type="ECO:0000313" key="2">
    <source>
        <dbReference type="Proteomes" id="UP000534294"/>
    </source>
</evidence>
<organism evidence="1 2">
    <name type="scientific">Prosthecobacter dejongeii</name>
    <dbReference type="NCBI Taxonomy" id="48465"/>
    <lineage>
        <taxon>Bacteria</taxon>
        <taxon>Pseudomonadati</taxon>
        <taxon>Verrucomicrobiota</taxon>
        <taxon>Verrucomicrobiia</taxon>
        <taxon>Verrucomicrobiales</taxon>
        <taxon>Verrucomicrobiaceae</taxon>
        <taxon>Prosthecobacter</taxon>
    </lineage>
</organism>
<name>A0A7W7YH69_9BACT</name>